<accession>N9PKV4</accession>
<dbReference type="AlphaFoldDB" id="N9PKV4"/>
<keyword evidence="1" id="KW-0812">Transmembrane</keyword>
<dbReference type="Proteomes" id="UP000013009">
    <property type="component" value="Unassembled WGS sequence"/>
</dbReference>
<dbReference type="OrthoDB" id="4130953at1224"/>
<evidence type="ECO:0000313" key="2">
    <source>
        <dbReference type="EMBL" id="ENX34189.1"/>
    </source>
</evidence>
<proteinExistence type="predicted"/>
<feature type="transmembrane region" description="Helical" evidence="1">
    <location>
        <begin position="7"/>
        <end position="28"/>
    </location>
</feature>
<keyword evidence="3" id="KW-1185">Reference proteome</keyword>
<organism evidence="2 3">
    <name type="scientific">Acinetobacter colistiniresistens</name>
    <dbReference type="NCBI Taxonomy" id="280145"/>
    <lineage>
        <taxon>Bacteria</taxon>
        <taxon>Pseudomonadati</taxon>
        <taxon>Pseudomonadota</taxon>
        <taxon>Gammaproteobacteria</taxon>
        <taxon>Moraxellales</taxon>
        <taxon>Moraxellaceae</taxon>
        <taxon>Acinetobacter</taxon>
    </lineage>
</organism>
<evidence type="ECO:0000313" key="3">
    <source>
        <dbReference type="Proteomes" id="UP000013009"/>
    </source>
</evidence>
<dbReference type="HOGENOM" id="CLU_2696111_0_0_6"/>
<name>N9PKV4_9GAMM</name>
<feature type="transmembrane region" description="Helical" evidence="1">
    <location>
        <begin position="48"/>
        <end position="70"/>
    </location>
</feature>
<gene>
    <name evidence="2" type="ORF">F889_02853</name>
</gene>
<evidence type="ECO:0000256" key="1">
    <source>
        <dbReference type="SAM" id="Phobius"/>
    </source>
</evidence>
<keyword evidence="1" id="KW-1133">Transmembrane helix</keyword>
<dbReference type="EMBL" id="APRZ01000017">
    <property type="protein sequence ID" value="ENX34189.1"/>
    <property type="molecule type" value="Genomic_DNA"/>
</dbReference>
<sequence length="73" mass="8147">MPRLKKLLIPLLVIACISVLYWGGVILFSNYIFLTPAGADGEPHKANFLFNLWLGLSFMGVAISMILINLRKL</sequence>
<reference evidence="2 3" key="1">
    <citation type="submission" date="2013-02" db="EMBL/GenBank/DDBJ databases">
        <title>The Genome Sequence of Acinetobacter sp. NIPH 1859.</title>
        <authorList>
            <consortium name="The Broad Institute Genome Sequencing Platform"/>
            <consortium name="The Broad Institute Genome Sequencing Center for Infectious Disease"/>
            <person name="Cerqueira G."/>
            <person name="Feldgarden M."/>
            <person name="Courvalin P."/>
            <person name="Perichon B."/>
            <person name="Grillot-Courvalin C."/>
            <person name="Clermont D."/>
            <person name="Rocha E."/>
            <person name="Yoon E.-J."/>
            <person name="Nemec A."/>
            <person name="Walker B."/>
            <person name="Young S.K."/>
            <person name="Zeng Q."/>
            <person name="Gargeya S."/>
            <person name="Fitzgerald M."/>
            <person name="Haas B."/>
            <person name="Abouelleil A."/>
            <person name="Alvarado L."/>
            <person name="Arachchi H.M."/>
            <person name="Berlin A.M."/>
            <person name="Chapman S.B."/>
            <person name="Dewar J."/>
            <person name="Goldberg J."/>
            <person name="Griggs A."/>
            <person name="Gujja S."/>
            <person name="Hansen M."/>
            <person name="Howarth C."/>
            <person name="Imamovic A."/>
            <person name="Larimer J."/>
            <person name="McCowan C."/>
            <person name="Murphy C."/>
            <person name="Neiman D."/>
            <person name="Pearson M."/>
            <person name="Priest M."/>
            <person name="Roberts A."/>
            <person name="Saif S."/>
            <person name="Shea T."/>
            <person name="Sisk P."/>
            <person name="Sykes S."/>
            <person name="Wortman J."/>
            <person name="Nusbaum C."/>
            <person name="Birren B."/>
        </authorList>
    </citation>
    <scope>NUCLEOTIDE SEQUENCE [LARGE SCALE GENOMIC DNA]</scope>
    <source>
        <strain evidence="2 3">NIPH 1859</strain>
    </source>
</reference>
<keyword evidence="1" id="KW-0472">Membrane</keyword>
<protein>
    <submittedName>
        <fullName evidence="2">Uncharacterized protein</fullName>
    </submittedName>
</protein>
<comment type="caution">
    <text evidence="2">The sequence shown here is derived from an EMBL/GenBank/DDBJ whole genome shotgun (WGS) entry which is preliminary data.</text>
</comment>